<name>H1W233_COLHI</name>
<dbReference type="VEuPathDB" id="FungiDB:CH63R_11131"/>
<dbReference type="Proteomes" id="UP000007174">
    <property type="component" value="Unassembled WGS sequence"/>
</dbReference>
<sequence length="56" mass="5905">MEASTTNLPPNSPASATGAAASKITIEEKLERHKSGSTVDEWEILRHRPDVGSSSG</sequence>
<organism evidence="2 3">
    <name type="scientific">Colletotrichum higginsianum (strain IMI 349063)</name>
    <name type="common">Crucifer anthracnose fungus</name>
    <dbReference type="NCBI Taxonomy" id="759273"/>
    <lineage>
        <taxon>Eukaryota</taxon>
        <taxon>Fungi</taxon>
        <taxon>Dikarya</taxon>
        <taxon>Ascomycota</taxon>
        <taxon>Pezizomycotina</taxon>
        <taxon>Sordariomycetes</taxon>
        <taxon>Hypocreomycetidae</taxon>
        <taxon>Glomerellales</taxon>
        <taxon>Glomerellaceae</taxon>
        <taxon>Colletotrichum</taxon>
        <taxon>Colletotrichum destructivum species complex</taxon>
    </lineage>
</organism>
<dbReference type="STRING" id="759273.H1W233"/>
<proteinExistence type="predicted"/>
<accession>H1W233</accession>
<reference evidence="3" key="1">
    <citation type="journal article" date="2012" name="Nat. Genet.">
        <title>Lifestyle transitions in plant pathogenic Colletotrichum fungi deciphered by genome and transcriptome analyses.</title>
        <authorList>
            <person name="O'Connell R.J."/>
            <person name="Thon M.R."/>
            <person name="Hacquard S."/>
            <person name="Amyotte S.G."/>
            <person name="Kleemann J."/>
            <person name="Torres M.F."/>
            <person name="Damm U."/>
            <person name="Buiate E.A."/>
            <person name="Epstein L."/>
            <person name="Alkan N."/>
            <person name="Altmueller J."/>
            <person name="Alvarado-Balderrama L."/>
            <person name="Bauser C.A."/>
            <person name="Becker C."/>
            <person name="Birren B.W."/>
            <person name="Chen Z."/>
            <person name="Choi J."/>
            <person name="Crouch J.A."/>
            <person name="Duvick J.P."/>
            <person name="Farman M.A."/>
            <person name="Gan P."/>
            <person name="Heiman D."/>
            <person name="Henrissat B."/>
            <person name="Howard R.J."/>
            <person name="Kabbage M."/>
            <person name="Koch C."/>
            <person name="Kracher B."/>
            <person name="Kubo Y."/>
            <person name="Law A.D."/>
            <person name="Lebrun M.-H."/>
            <person name="Lee Y.-H."/>
            <person name="Miyara I."/>
            <person name="Moore N."/>
            <person name="Neumann U."/>
            <person name="Nordstroem K."/>
            <person name="Panaccione D.G."/>
            <person name="Panstruga R."/>
            <person name="Place M."/>
            <person name="Proctor R.H."/>
            <person name="Prusky D."/>
            <person name="Rech G."/>
            <person name="Reinhardt R."/>
            <person name="Rollins J.A."/>
            <person name="Rounsley S."/>
            <person name="Schardl C.L."/>
            <person name="Schwartz D.C."/>
            <person name="Shenoy N."/>
            <person name="Shirasu K."/>
            <person name="Sikhakolli U.R."/>
            <person name="Stueber K."/>
            <person name="Sukno S.A."/>
            <person name="Sweigard J.A."/>
            <person name="Takano Y."/>
            <person name="Takahara H."/>
            <person name="Trail F."/>
            <person name="van der Does H.C."/>
            <person name="Voll L.M."/>
            <person name="Will I."/>
            <person name="Young S."/>
            <person name="Zeng Q."/>
            <person name="Zhang J."/>
            <person name="Zhou S."/>
            <person name="Dickman M.B."/>
            <person name="Schulze-Lefert P."/>
            <person name="Ver Loren van Themaat E."/>
            <person name="Ma L.-J."/>
            <person name="Vaillancourt L.J."/>
        </authorList>
    </citation>
    <scope>NUCLEOTIDE SEQUENCE [LARGE SCALE GENOMIC DNA]</scope>
    <source>
        <strain evidence="3">IMI 349063</strain>
    </source>
</reference>
<feature type="region of interest" description="Disordered" evidence="1">
    <location>
        <begin position="1"/>
        <end position="20"/>
    </location>
</feature>
<protein>
    <submittedName>
        <fullName evidence="2">Uncharacterized protein</fullName>
    </submittedName>
</protein>
<evidence type="ECO:0000313" key="3">
    <source>
        <dbReference type="Proteomes" id="UP000007174"/>
    </source>
</evidence>
<dbReference type="HOGENOM" id="CLU_3019823_0_0_1"/>
<dbReference type="EMBL" id="CACQ02008807">
    <property type="protein sequence ID" value="CCF46546.1"/>
    <property type="molecule type" value="Genomic_DNA"/>
</dbReference>
<gene>
    <name evidence="2" type="ORF">CH063_15264</name>
</gene>
<dbReference type="AlphaFoldDB" id="H1W233"/>
<evidence type="ECO:0000313" key="2">
    <source>
        <dbReference type="EMBL" id="CCF46546.1"/>
    </source>
</evidence>
<feature type="compositionally biased region" description="Polar residues" evidence="1">
    <location>
        <begin position="1"/>
        <end position="15"/>
    </location>
</feature>
<feature type="non-terminal residue" evidence="2">
    <location>
        <position position="56"/>
    </location>
</feature>
<feature type="region of interest" description="Disordered" evidence="1">
    <location>
        <begin position="31"/>
        <end position="56"/>
    </location>
</feature>
<evidence type="ECO:0000256" key="1">
    <source>
        <dbReference type="SAM" id="MobiDB-lite"/>
    </source>
</evidence>